<keyword evidence="2" id="KW-1185">Reference proteome</keyword>
<dbReference type="EMBL" id="BBWV01000001">
    <property type="protein sequence ID" value="GAO42357.1"/>
    <property type="molecule type" value="Genomic_DNA"/>
</dbReference>
<organism evidence="1 2">
    <name type="scientific">Flavihumibacter petaseus NBRC 106054</name>
    <dbReference type="NCBI Taxonomy" id="1220578"/>
    <lineage>
        <taxon>Bacteria</taxon>
        <taxon>Pseudomonadati</taxon>
        <taxon>Bacteroidota</taxon>
        <taxon>Chitinophagia</taxon>
        <taxon>Chitinophagales</taxon>
        <taxon>Chitinophagaceae</taxon>
        <taxon>Flavihumibacter</taxon>
    </lineage>
</organism>
<dbReference type="RefSeq" id="WP_046368064.1">
    <property type="nucleotide sequence ID" value="NZ_BBWV01000001.1"/>
</dbReference>
<dbReference type="PROSITE" id="PS51257">
    <property type="entry name" value="PROKAR_LIPOPROTEIN"/>
    <property type="match status" value="1"/>
</dbReference>
<proteinExistence type="predicted"/>
<gene>
    <name evidence="1" type="ORF">FPE01S_01_13710</name>
</gene>
<comment type="caution">
    <text evidence="1">The sequence shown here is derived from an EMBL/GenBank/DDBJ whole genome shotgun (WGS) entry which is preliminary data.</text>
</comment>
<dbReference type="STRING" id="1220578.FPE01S_01_13710"/>
<evidence type="ECO:0000313" key="1">
    <source>
        <dbReference type="EMBL" id="GAO42357.1"/>
    </source>
</evidence>
<dbReference type="AlphaFoldDB" id="A0A0E9MX93"/>
<protein>
    <submittedName>
        <fullName evidence="1">Uncharacterized protein</fullName>
    </submittedName>
</protein>
<name>A0A0E9MX93_9BACT</name>
<reference evidence="1 2" key="1">
    <citation type="submission" date="2015-04" db="EMBL/GenBank/DDBJ databases">
        <title>Whole genome shotgun sequence of Flavihumibacter petaseus NBRC 106054.</title>
        <authorList>
            <person name="Miyazawa S."/>
            <person name="Hosoyama A."/>
            <person name="Hashimoto M."/>
            <person name="Noguchi M."/>
            <person name="Tsuchikane K."/>
            <person name="Ohji S."/>
            <person name="Yamazoe A."/>
            <person name="Ichikawa N."/>
            <person name="Kimura A."/>
            <person name="Fujita N."/>
        </authorList>
    </citation>
    <scope>NUCLEOTIDE SEQUENCE [LARGE SCALE GENOMIC DNA]</scope>
    <source>
        <strain evidence="1 2">NBRC 106054</strain>
    </source>
</reference>
<sequence length="127" mass="14370">MAYVIKTLLVSSAIVTLITFGGCTENRILWNDVNTYFGKRDLTGDDIRKKVSFEAINSITNGDTTNFTVKVRDFFVRLGKSPNYGLEKRDSLIYVIFNKNDEIAAGPTVEIRSDGKDWYISDVRFGK</sequence>
<dbReference type="Proteomes" id="UP000033121">
    <property type="component" value="Unassembled WGS sequence"/>
</dbReference>
<accession>A0A0E9MX93</accession>
<evidence type="ECO:0000313" key="2">
    <source>
        <dbReference type="Proteomes" id="UP000033121"/>
    </source>
</evidence>